<dbReference type="SUPFAM" id="SSF53335">
    <property type="entry name" value="S-adenosyl-L-methionine-dependent methyltransferases"/>
    <property type="match status" value="1"/>
</dbReference>
<name>K1LIN1_9LACT</name>
<dbReference type="PANTHER" id="PTHR30481">
    <property type="entry name" value="DNA ADENINE METHYLASE"/>
    <property type="match status" value="1"/>
</dbReference>
<dbReference type="GO" id="GO:0043565">
    <property type="term" value="F:sequence-specific DNA binding"/>
    <property type="evidence" value="ECO:0007669"/>
    <property type="project" value="TreeGrafter"/>
</dbReference>
<dbReference type="OrthoDB" id="9805629at2"/>
<dbReference type="PATRIC" id="fig|883111.3.peg.700"/>
<dbReference type="AlphaFoldDB" id="K1LIN1"/>
<keyword evidence="8" id="KW-1185">Reference proteome</keyword>
<gene>
    <name evidence="7" type="ORF">HMPREF9706_00701</name>
</gene>
<evidence type="ECO:0000313" key="8">
    <source>
        <dbReference type="Proteomes" id="UP000004465"/>
    </source>
</evidence>
<keyword evidence="4" id="KW-0808">Transferase</keyword>
<dbReference type="PANTHER" id="PTHR30481:SF2">
    <property type="entry name" value="SITE-SPECIFIC DNA-METHYLTRANSFERASE (ADENINE-SPECIFIC)"/>
    <property type="match status" value="1"/>
</dbReference>
<accession>K1LIN1</accession>
<dbReference type="RefSeq" id="WP_006908021.1">
    <property type="nucleotide sequence ID" value="NZ_JH932292.1"/>
</dbReference>
<reference evidence="7 8" key="1">
    <citation type="submission" date="2012-07" db="EMBL/GenBank/DDBJ databases">
        <title>The Genome Sequence of Facklamia hominis CCUG 36813.</title>
        <authorList>
            <consortium name="The Broad Institute Genome Sequencing Platform"/>
            <person name="Earl A."/>
            <person name="Ward D."/>
            <person name="Feldgarden M."/>
            <person name="Gevers D."/>
            <person name="Huys G."/>
            <person name="Walker B."/>
            <person name="Young S.K."/>
            <person name="Zeng Q."/>
            <person name="Gargeya S."/>
            <person name="Fitzgerald M."/>
            <person name="Haas B."/>
            <person name="Abouelleil A."/>
            <person name="Alvarado L."/>
            <person name="Arachchi H.M."/>
            <person name="Berlin A.M."/>
            <person name="Chapman S.B."/>
            <person name="Goldberg J."/>
            <person name="Griggs A."/>
            <person name="Gujja S."/>
            <person name="Hansen M."/>
            <person name="Howarth C."/>
            <person name="Imamovic A."/>
            <person name="Larimer J."/>
            <person name="McCowen C."/>
            <person name="Montmayeur A."/>
            <person name="Murphy C."/>
            <person name="Neiman D."/>
            <person name="Pearson M."/>
            <person name="Priest M."/>
            <person name="Roberts A."/>
            <person name="Saif S."/>
            <person name="Shea T."/>
            <person name="Sisk P."/>
            <person name="Sykes S."/>
            <person name="Wortman J."/>
            <person name="Nusbaum C."/>
            <person name="Birren B."/>
        </authorList>
    </citation>
    <scope>NUCLEOTIDE SEQUENCE [LARGE SCALE GENOMIC DNA]</scope>
    <source>
        <strain evidence="7 8">CCUG 36813</strain>
    </source>
</reference>
<evidence type="ECO:0000256" key="1">
    <source>
        <dbReference type="ARBA" id="ARBA00006594"/>
    </source>
</evidence>
<comment type="caution">
    <text evidence="7">The sequence shown here is derived from an EMBL/GenBank/DDBJ whole genome shotgun (WGS) entry which is preliminary data.</text>
</comment>
<sequence length="288" mass="33768">MPMTKSPLRYPGGKTQLSNFLINLLEINGLNRPIYCEPFSGGFGAGMQLLHDNYVDKVMINDIDTGIYSIWYAILNECSEFIKMIYNTPITIEEWHNQKNIYNELIATKKYSIELAFATYFLNRTNVSGIIGGGPIGGQNQTSKYKIDCRFNKDNLVKKIKKINLLSNRIELSNLEANDLIKEKLLNLDPKQLFVFFDPPYYKQGKNLYTNFFDHHNHVKLKKHISLMDNYKWITTYDYVDDIKYIYSDYPALEYSIRYSANKVRKEKEYLFHSPETIVESFDKVELY</sequence>
<protein>
    <recommendedName>
        <fullName evidence="2">site-specific DNA-methyltransferase (adenine-specific)</fullName>
        <ecNumber evidence="2">2.1.1.72</ecNumber>
    </recommendedName>
</protein>
<dbReference type="Gene3D" id="3.40.50.150">
    <property type="entry name" value="Vaccinia Virus protein VP39"/>
    <property type="match status" value="1"/>
</dbReference>
<dbReference type="GO" id="GO:0032259">
    <property type="term" value="P:methylation"/>
    <property type="evidence" value="ECO:0007669"/>
    <property type="project" value="UniProtKB-KW"/>
</dbReference>
<dbReference type="Proteomes" id="UP000004465">
    <property type="component" value="Unassembled WGS sequence"/>
</dbReference>
<dbReference type="InterPro" id="IPR023095">
    <property type="entry name" value="Ade_MeTrfase_dom_2"/>
</dbReference>
<dbReference type="PIRSF" id="PIRSF000398">
    <property type="entry name" value="M_m6A_EcoRV"/>
    <property type="match status" value="1"/>
</dbReference>
<dbReference type="EMBL" id="AGZD01000007">
    <property type="protein sequence ID" value="EKB54511.1"/>
    <property type="molecule type" value="Genomic_DNA"/>
</dbReference>
<evidence type="ECO:0000256" key="5">
    <source>
        <dbReference type="ARBA" id="ARBA00022691"/>
    </source>
</evidence>
<dbReference type="GO" id="GO:0009007">
    <property type="term" value="F:site-specific DNA-methyltransferase (adenine-specific) activity"/>
    <property type="evidence" value="ECO:0007669"/>
    <property type="project" value="UniProtKB-EC"/>
</dbReference>
<dbReference type="STRING" id="883111.HMPREF9706_00701"/>
<dbReference type="InterPro" id="IPR029063">
    <property type="entry name" value="SAM-dependent_MTases_sf"/>
</dbReference>
<evidence type="ECO:0000256" key="2">
    <source>
        <dbReference type="ARBA" id="ARBA00011900"/>
    </source>
</evidence>
<keyword evidence="3" id="KW-0489">Methyltransferase</keyword>
<evidence type="ECO:0000313" key="7">
    <source>
        <dbReference type="EMBL" id="EKB54511.1"/>
    </source>
</evidence>
<dbReference type="GO" id="GO:1904047">
    <property type="term" value="F:S-adenosyl-L-methionine binding"/>
    <property type="evidence" value="ECO:0007669"/>
    <property type="project" value="TreeGrafter"/>
</dbReference>
<dbReference type="InterPro" id="IPR012263">
    <property type="entry name" value="M_m6A_EcoRV"/>
</dbReference>
<proteinExistence type="inferred from homology"/>
<evidence type="ECO:0000256" key="6">
    <source>
        <dbReference type="ARBA" id="ARBA00047942"/>
    </source>
</evidence>
<dbReference type="PRINTS" id="PR00505">
    <property type="entry name" value="D12N6MTFRASE"/>
</dbReference>
<dbReference type="GO" id="GO:0006298">
    <property type="term" value="P:mismatch repair"/>
    <property type="evidence" value="ECO:0007669"/>
    <property type="project" value="TreeGrafter"/>
</dbReference>
<dbReference type="Gene3D" id="1.10.1020.10">
    <property type="entry name" value="Adenine-specific Methyltransferase, Domain 2"/>
    <property type="match status" value="1"/>
</dbReference>
<dbReference type="HOGENOM" id="CLU_063430_4_0_9"/>
<dbReference type="EC" id="2.1.1.72" evidence="2"/>
<comment type="similarity">
    <text evidence="1">Belongs to the N(4)/N(6)-methyltransferase family.</text>
</comment>
<organism evidence="7 8">
    <name type="scientific">Facklamia hominis CCUG 36813</name>
    <dbReference type="NCBI Taxonomy" id="883111"/>
    <lineage>
        <taxon>Bacteria</taxon>
        <taxon>Bacillati</taxon>
        <taxon>Bacillota</taxon>
        <taxon>Bacilli</taxon>
        <taxon>Lactobacillales</taxon>
        <taxon>Aerococcaceae</taxon>
        <taxon>Facklamia</taxon>
    </lineage>
</organism>
<keyword evidence="5" id="KW-0949">S-adenosyl-L-methionine</keyword>
<evidence type="ECO:0000256" key="3">
    <source>
        <dbReference type="ARBA" id="ARBA00022603"/>
    </source>
</evidence>
<evidence type="ECO:0000256" key="4">
    <source>
        <dbReference type="ARBA" id="ARBA00022679"/>
    </source>
</evidence>
<dbReference type="InterPro" id="IPR012327">
    <property type="entry name" value="MeTrfase_D12"/>
</dbReference>
<comment type="catalytic activity">
    <reaction evidence="6">
        <text>a 2'-deoxyadenosine in DNA + S-adenosyl-L-methionine = an N(6)-methyl-2'-deoxyadenosine in DNA + S-adenosyl-L-homocysteine + H(+)</text>
        <dbReference type="Rhea" id="RHEA:15197"/>
        <dbReference type="Rhea" id="RHEA-COMP:12418"/>
        <dbReference type="Rhea" id="RHEA-COMP:12419"/>
        <dbReference type="ChEBI" id="CHEBI:15378"/>
        <dbReference type="ChEBI" id="CHEBI:57856"/>
        <dbReference type="ChEBI" id="CHEBI:59789"/>
        <dbReference type="ChEBI" id="CHEBI:90615"/>
        <dbReference type="ChEBI" id="CHEBI:90616"/>
        <dbReference type="EC" id="2.1.1.72"/>
    </reaction>
</comment>
<dbReference type="GO" id="GO:0009307">
    <property type="term" value="P:DNA restriction-modification system"/>
    <property type="evidence" value="ECO:0007669"/>
    <property type="project" value="InterPro"/>
</dbReference>